<evidence type="ECO:0000313" key="4">
    <source>
        <dbReference type="Proteomes" id="UP000766336"/>
    </source>
</evidence>
<keyword evidence="1" id="KW-0732">Signal</keyword>
<gene>
    <name evidence="3" type="ORF">KHU32_07630</name>
</gene>
<feature type="signal peptide" evidence="1">
    <location>
        <begin position="1"/>
        <end position="21"/>
    </location>
</feature>
<name>A0ABS5QB92_9PROT</name>
<dbReference type="RefSeq" id="WP_213669403.1">
    <property type="nucleotide sequence ID" value="NZ_JAHCDA010000001.1"/>
</dbReference>
<dbReference type="Pfam" id="PF13449">
    <property type="entry name" value="Phytase-like"/>
    <property type="match status" value="1"/>
</dbReference>
<protein>
    <submittedName>
        <fullName evidence="3">Esterase-like activity of phytase family protein</fullName>
    </submittedName>
</protein>
<accession>A0ABS5QB92</accession>
<feature type="domain" description="Phytase-like" evidence="2">
    <location>
        <begin position="53"/>
        <end position="298"/>
    </location>
</feature>
<dbReference type="InterPro" id="IPR014567">
    <property type="entry name" value="UCP031900"/>
</dbReference>
<dbReference type="PIRSF" id="PIRSF031900">
    <property type="entry name" value="UCP031900"/>
    <property type="match status" value="1"/>
</dbReference>
<evidence type="ECO:0000256" key="1">
    <source>
        <dbReference type="SAM" id="SignalP"/>
    </source>
</evidence>
<evidence type="ECO:0000259" key="2">
    <source>
        <dbReference type="Pfam" id="PF13449"/>
    </source>
</evidence>
<organism evidence="3 4">
    <name type="scientific">Roseococcus pinisoli</name>
    <dbReference type="NCBI Taxonomy" id="2835040"/>
    <lineage>
        <taxon>Bacteria</taxon>
        <taxon>Pseudomonadati</taxon>
        <taxon>Pseudomonadota</taxon>
        <taxon>Alphaproteobacteria</taxon>
        <taxon>Acetobacterales</taxon>
        <taxon>Roseomonadaceae</taxon>
        <taxon>Roseococcus</taxon>
    </lineage>
</organism>
<dbReference type="EMBL" id="JAHCDA010000001">
    <property type="protein sequence ID" value="MBS7810804.1"/>
    <property type="molecule type" value="Genomic_DNA"/>
</dbReference>
<keyword evidence="4" id="KW-1185">Reference proteome</keyword>
<evidence type="ECO:0000313" key="3">
    <source>
        <dbReference type="EMBL" id="MBS7810804.1"/>
    </source>
</evidence>
<proteinExistence type="predicted"/>
<reference evidence="3 4" key="1">
    <citation type="submission" date="2021-05" db="EMBL/GenBank/DDBJ databases">
        <title>Roseococcus sp. XZZS9, whole genome shotgun sequencing project.</title>
        <authorList>
            <person name="Zhao G."/>
            <person name="Shen L."/>
        </authorList>
    </citation>
    <scope>NUCLEOTIDE SEQUENCE [LARGE SCALE GENOMIC DNA]</scope>
    <source>
        <strain evidence="3 4">XZZS9</strain>
    </source>
</reference>
<feature type="chain" id="PRO_5046036450" evidence="1">
    <location>
        <begin position="22"/>
        <end position="313"/>
    </location>
</feature>
<dbReference type="Proteomes" id="UP000766336">
    <property type="component" value="Unassembled WGS sequence"/>
</dbReference>
<sequence>MIRRRHLLAGLSLLPAGAARARVPTTKPLEVSAPRSGRLRPLGGLEVDTSAWGFGGFSALHLSPELMLTSVSDRGRWWRAPLRLEGGRLAGLGEASFGPFRDGAGAPIGQGISADAESLARLPDGDWLVGMERRHRILRYRDLAGPSQPFDLPPGLEAAPRNGGLEALTVLSDRRLLAIAEDLDGGPPGSRAAWLGTLQGRRVDWRRTAYRPESGRDPTDAAGLPEGGALVLERRFTLFGGFSGRLAYVPAAALAGSALLEGETWMDMPPDAPSENWEGVAATRHEGRTLVALITDDNQNPFQRTLLLLYAVV</sequence>
<comment type="caution">
    <text evidence="3">The sequence shown here is derived from an EMBL/GenBank/DDBJ whole genome shotgun (WGS) entry which is preliminary data.</text>
</comment>
<dbReference type="InterPro" id="IPR027372">
    <property type="entry name" value="Phytase-like_dom"/>
</dbReference>